<comment type="caution">
    <text evidence="2">The sequence shown here is derived from an EMBL/GenBank/DDBJ whole genome shotgun (WGS) entry which is preliminary data.</text>
</comment>
<dbReference type="AlphaFoldDB" id="A0A6A1WKS2"/>
<protein>
    <submittedName>
        <fullName evidence="2">Uncharacterized protein</fullName>
    </submittedName>
</protein>
<proteinExistence type="predicted"/>
<sequence>MAAKRCRKGGCSSQRSSEQIRGAKALQPRSSQHSLQDRPLGSSDDSTQPPDGWLEQGDNPNNERCEAMSRATMQRWGKAKGTEFAKLRKLGRVPVNVPSGARGPSSTNALVFAARVTYIVRTFADMKHKWWTLVPKEDKEELYTRVLNICQQNAINRRKLKVPHTSGSKSLQNLRAEQSDKDENLIAFYKRSHLRKSDGKFINEVAEQT</sequence>
<evidence type="ECO:0000256" key="1">
    <source>
        <dbReference type="SAM" id="MobiDB-lite"/>
    </source>
</evidence>
<organism evidence="2 3">
    <name type="scientific">Morella rubra</name>
    <name type="common">Chinese bayberry</name>
    <dbReference type="NCBI Taxonomy" id="262757"/>
    <lineage>
        <taxon>Eukaryota</taxon>
        <taxon>Viridiplantae</taxon>
        <taxon>Streptophyta</taxon>
        <taxon>Embryophyta</taxon>
        <taxon>Tracheophyta</taxon>
        <taxon>Spermatophyta</taxon>
        <taxon>Magnoliopsida</taxon>
        <taxon>eudicotyledons</taxon>
        <taxon>Gunneridae</taxon>
        <taxon>Pentapetalae</taxon>
        <taxon>rosids</taxon>
        <taxon>fabids</taxon>
        <taxon>Fagales</taxon>
        <taxon>Myricaceae</taxon>
        <taxon>Morella</taxon>
    </lineage>
</organism>
<feature type="region of interest" description="Disordered" evidence="1">
    <location>
        <begin position="1"/>
        <end position="63"/>
    </location>
</feature>
<accession>A0A6A1WKS2</accession>
<evidence type="ECO:0000313" key="2">
    <source>
        <dbReference type="EMBL" id="KAB1225895.1"/>
    </source>
</evidence>
<gene>
    <name evidence="2" type="ORF">CJ030_MR1G008551</name>
</gene>
<keyword evidence="3" id="KW-1185">Reference proteome</keyword>
<dbReference type="EMBL" id="RXIC02000019">
    <property type="protein sequence ID" value="KAB1225895.1"/>
    <property type="molecule type" value="Genomic_DNA"/>
</dbReference>
<dbReference type="Proteomes" id="UP000516437">
    <property type="component" value="Chromosome 1"/>
</dbReference>
<dbReference type="OrthoDB" id="1901212at2759"/>
<dbReference type="InterPro" id="IPR004252">
    <property type="entry name" value="Probable_transposase_24"/>
</dbReference>
<reference evidence="2 3" key="1">
    <citation type="journal article" date="2019" name="Plant Biotechnol. J.">
        <title>The red bayberry genome and genetic basis of sex determination.</title>
        <authorList>
            <person name="Jia H.M."/>
            <person name="Jia H.J."/>
            <person name="Cai Q.L."/>
            <person name="Wang Y."/>
            <person name="Zhao H.B."/>
            <person name="Yang W.F."/>
            <person name="Wang G.Y."/>
            <person name="Li Y.H."/>
            <person name="Zhan D.L."/>
            <person name="Shen Y.T."/>
            <person name="Niu Q.F."/>
            <person name="Chang L."/>
            <person name="Qiu J."/>
            <person name="Zhao L."/>
            <person name="Xie H.B."/>
            <person name="Fu W.Y."/>
            <person name="Jin J."/>
            <person name="Li X.W."/>
            <person name="Jiao Y."/>
            <person name="Zhou C.C."/>
            <person name="Tu T."/>
            <person name="Chai C.Y."/>
            <person name="Gao J.L."/>
            <person name="Fan L.J."/>
            <person name="van de Weg E."/>
            <person name="Wang J.Y."/>
            <person name="Gao Z.S."/>
        </authorList>
    </citation>
    <scope>NUCLEOTIDE SEQUENCE [LARGE SCALE GENOMIC DNA]</scope>
    <source>
        <tissue evidence="2">Leaves</tissue>
    </source>
</reference>
<evidence type="ECO:0000313" key="3">
    <source>
        <dbReference type="Proteomes" id="UP000516437"/>
    </source>
</evidence>
<dbReference type="Pfam" id="PF03004">
    <property type="entry name" value="Transposase_24"/>
    <property type="match status" value="1"/>
</dbReference>
<name>A0A6A1WKS2_9ROSI</name>